<organism evidence="9">
    <name type="scientific">Methanobrevibacter smithii CAG:186</name>
    <dbReference type="NCBI Taxonomy" id="1263088"/>
    <lineage>
        <taxon>Archaea</taxon>
        <taxon>Methanobacteriati</taxon>
        <taxon>Methanobacteriota</taxon>
        <taxon>Methanomada group</taxon>
        <taxon>Methanobacteria</taxon>
        <taxon>Methanobacteriales</taxon>
        <taxon>Methanobacteriaceae</taxon>
        <taxon>Methanobrevibacter</taxon>
    </lineage>
</organism>
<keyword evidence="4 9" id="KW-0418">Kinase</keyword>
<keyword evidence="3" id="KW-0547">Nucleotide-binding</keyword>
<dbReference type="GO" id="GO:0005776">
    <property type="term" value="C:autophagosome"/>
    <property type="evidence" value="ECO:0007669"/>
    <property type="project" value="TreeGrafter"/>
</dbReference>
<dbReference type="InterPro" id="IPR000719">
    <property type="entry name" value="Prot_kinase_dom"/>
</dbReference>
<dbReference type="SMART" id="SM00220">
    <property type="entry name" value="S_TKc"/>
    <property type="match status" value="1"/>
</dbReference>
<protein>
    <submittedName>
        <fullName evidence="9">Serine/threonine protein kinase with TPR repeats</fullName>
    </submittedName>
</protein>
<keyword evidence="9" id="KW-0723">Serine/threonine-protein kinase</keyword>
<evidence type="ECO:0000259" key="8">
    <source>
        <dbReference type="PROSITE" id="PS50011"/>
    </source>
</evidence>
<dbReference type="GO" id="GO:0005524">
    <property type="term" value="F:ATP binding"/>
    <property type="evidence" value="ECO:0007669"/>
    <property type="project" value="UniProtKB-KW"/>
</dbReference>
<dbReference type="InterPro" id="IPR013105">
    <property type="entry name" value="TPR_2"/>
</dbReference>
<dbReference type="GO" id="GO:0016020">
    <property type="term" value="C:membrane"/>
    <property type="evidence" value="ECO:0007669"/>
    <property type="project" value="TreeGrafter"/>
</dbReference>
<feature type="repeat" description="TPR" evidence="7">
    <location>
        <begin position="303"/>
        <end position="336"/>
    </location>
</feature>
<dbReference type="InterPro" id="IPR045269">
    <property type="entry name" value="Atg1-like"/>
</dbReference>
<keyword evidence="5 7" id="KW-0802">TPR repeat</keyword>
<reference evidence="9" key="1">
    <citation type="submission" date="2012-11" db="EMBL/GenBank/DDBJ databases">
        <title>Dependencies among metagenomic species, viruses, plasmids and units of genetic variation.</title>
        <authorList>
            <person name="Nielsen H.B."/>
            <person name="Almeida M."/>
            <person name="Juncker A.S."/>
            <person name="Rasmussen S."/>
            <person name="Li J."/>
            <person name="Sunagawa S."/>
            <person name="Plichta D."/>
            <person name="Gautier L."/>
            <person name="Le Chatelier E."/>
            <person name="Peletier E."/>
            <person name="Bonde I."/>
            <person name="Nielsen T."/>
            <person name="Manichanh C."/>
            <person name="Arumugam M."/>
            <person name="Batto J."/>
            <person name="Santos M.B.Q.D."/>
            <person name="Blom N."/>
            <person name="Borruel N."/>
            <person name="Burgdorf K.S."/>
            <person name="Boumezbeur F."/>
            <person name="Casellas F."/>
            <person name="Dore J."/>
            <person name="Guarner F."/>
            <person name="Hansen T."/>
            <person name="Hildebrand F."/>
            <person name="Kaas R.S."/>
            <person name="Kennedy S."/>
            <person name="Kristiansen K."/>
            <person name="Kultima J.R."/>
            <person name="Leonard P."/>
            <person name="Levenez F."/>
            <person name="Lund O."/>
            <person name="Moumen B."/>
            <person name="Le Paslier D."/>
            <person name="Pons N."/>
            <person name="Pedersen O."/>
            <person name="Prifti E."/>
            <person name="Qin J."/>
            <person name="Raes J."/>
            <person name="Tap J."/>
            <person name="Tims S."/>
            <person name="Ussery D.W."/>
            <person name="Yamada T."/>
            <person name="MetaHit consortium"/>
            <person name="Renault P."/>
            <person name="Sicheritz-Ponten T."/>
            <person name="Bork P."/>
            <person name="Wang J."/>
            <person name="Brunak S."/>
            <person name="Ehrlich S.D."/>
        </authorList>
    </citation>
    <scope>NUCLEOTIDE SEQUENCE [LARGE SCALE GENOMIC DNA]</scope>
</reference>
<evidence type="ECO:0000256" key="7">
    <source>
        <dbReference type="PROSITE-ProRule" id="PRU00339"/>
    </source>
</evidence>
<evidence type="ECO:0000313" key="9">
    <source>
        <dbReference type="EMBL" id="CDF28607.1"/>
    </source>
</evidence>
<gene>
    <name evidence="9" type="ORF">BN522_00490</name>
</gene>
<evidence type="ECO:0000256" key="2">
    <source>
        <dbReference type="ARBA" id="ARBA00022737"/>
    </source>
</evidence>
<accession>R7PVQ6</accession>
<dbReference type="Pfam" id="PF00069">
    <property type="entry name" value="Pkinase"/>
    <property type="match status" value="1"/>
</dbReference>
<dbReference type="InterPro" id="IPR011009">
    <property type="entry name" value="Kinase-like_dom_sf"/>
</dbReference>
<keyword evidence="2" id="KW-0677">Repeat</keyword>
<feature type="repeat" description="TPR" evidence="7">
    <location>
        <begin position="376"/>
        <end position="409"/>
    </location>
</feature>
<evidence type="ECO:0000256" key="6">
    <source>
        <dbReference type="ARBA" id="ARBA00022840"/>
    </source>
</evidence>
<dbReference type="PANTHER" id="PTHR24348">
    <property type="entry name" value="SERINE/THREONINE-PROTEIN KINASE UNC-51-RELATED"/>
    <property type="match status" value="1"/>
</dbReference>
<dbReference type="InterPro" id="IPR019734">
    <property type="entry name" value="TPR_rpt"/>
</dbReference>
<dbReference type="Gene3D" id="1.25.40.10">
    <property type="entry name" value="Tetratricopeptide repeat domain"/>
    <property type="match status" value="2"/>
</dbReference>
<keyword evidence="1" id="KW-0808">Transferase</keyword>
<evidence type="ECO:0000256" key="1">
    <source>
        <dbReference type="ARBA" id="ARBA00022679"/>
    </source>
</evidence>
<dbReference type="SUPFAM" id="SSF56112">
    <property type="entry name" value="Protein kinase-like (PK-like)"/>
    <property type="match status" value="1"/>
</dbReference>
<dbReference type="GO" id="GO:0000407">
    <property type="term" value="C:phagophore assembly site"/>
    <property type="evidence" value="ECO:0007669"/>
    <property type="project" value="TreeGrafter"/>
</dbReference>
<dbReference type="Gene3D" id="1.10.510.10">
    <property type="entry name" value="Transferase(Phosphotransferase) domain 1"/>
    <property type="match status" value="1"/>
</dbReference>
<feature type="domain" description="Protein kinase" evidence="8">
    <location>
        <begin position="24"/>
        <end position="285"/>
    </location>
</feature>
<dbReference type="GO" id="GO:0004674">
    <property type="term" value="F:protein serine/threonine kinase activity"/>
    <property type="evidence" value="ECO:0007669"/>
    <property type="project" value="UniProtKB-KW"/>
</dbReference>
<dbReference type="AlphaFoldDB" id="R7PVQ6"/>
<comment type="caution">
    <text evidence="9">The sequence shown here is derived from an EMBL/GenBank/DDBJ whole genome shotgun (WGS) entry which is preliminary data.</text>
</comment>
<proteinExistence type="predicted"/>
<dbReference type="InterPro" id="IPR011990">
    <property type="entry name" value="TPR-like_helical_dom_sf"/>
</dbReference>
<evidence type="ECO:0000256" key="3">
    <source>
        <dbReference type="ARBA" id="ARBA00022741"/>
    </source>
</evidence>
<dbReference type="EMBL" id="CBKP010000018">
    <property type="protein sequence ID" value="CDF28607.1"/>
    <property type="molecule type" value="Genomic_DNA"/>
</dbReference>
<evidence type="ECO:0000256" key="4">
    <source>
        <dbReference type="ARBA" id="ARBA00022777"/>
    </source>
</evidence>
<name>R7PVQ6_METSM</name>
<feature type="repeat" description="TPR" evidence="7">
    <location>
        <begin position="410"/>
        <end position="443"/>
    </location>
</feature>
<keyword evidence="6" id="KW-0067">ATP-binding</keyword>
<dbReference type="SUPFAM" id="SSF48452">
    <property type="entry name" value="TPR-like"/>
    <property type="match status" value="3"/>
</dbReference>
<sequence>MIKNIKIGDVLGEVFEVVMIFGGNEQINENDESGLGVVYLVRNIETDECHALKTFQDKFIYEENTFDDFKLESLEWIKLKPHPNIVSAIIATIIDERPFLILEPIVPVNGKQTLKHYLHDPLTLKQILDWSIQFCHGMEFINDSGIKVHGDIKPDNILIFFNRVKITDFGLLELFESADENLVNQYYTNNACGTLEYMAPEVFKGKRSVQSDIYSFGVVLYQLVNNGIKPFVNDDSKDWSEVHQNTIIPDLDSELNNIIHKCLEKTPYNRYHSFKELRIDLERIFNEKFDNLYNPNLIDIGDDAYYAMLGHSYCEYGELEKFEKSYEKSLKTNDNNARVMYASDLMNLGEFEKSKDNYEIVVKNLSKSENEIINKDHLYFNLGHAYHSLNQIFDAMKYYEKTLIENKDFIKAKVNLGNCYRLLGDYENSCKYYDEVLEIFPTFYEALYNKALLLCEHHQFDEAESLFSKIDEKTDDGQRFLDKSLIFSEFDKMKSLLELSKYLVKHDDVYSKYLLLDLHLAMGKFDLAKGIYDDLIFNSDNKNDIRILTSPCFYKHGHEEFALRILEELRVSGPKKCKYESYLLKANLIRDNDIHHTNRLLNHIIKKSTSNRQKTEAYNLKFTFNESRHIRDIHQALKLSPNYRYAHLNYIKYYIDNKDWDKALGRINHSSKIFKNDAEIYFLHGQICWRLNQYEEAKHLFELSLKYGKIDIMVYFYIRDCYIKLDDENKAMEYEAYGIMLDKYSEYINLYQFSC</sequence>
<dbReference type="PANTHER" id="PTHR24348:SF22">
    <property type="entry name" value="NON-SPECIFIC SERINE_THREONINE PROTEIN KINASE"/>
    <property type="match status" value="1"/>
</dbReference>
<dbReference type="Pfam" id="PF13181">
    <property type="entry name" value="TPR_8"/>
    <property type="match status" value="2"/>
</dbReference>
<dbReference type="CDD" id="cd14014">
    <property type="entry name" value="STKc_PknB_like"/>
    <property type="match status" value="1"/>
</dbReference>
<dbReference type="GO" id="GO:0005829">
    <property type="term" value="C:cytosol"/>
    <property type="evidence" value="ECO:0007669"/>
    <property type="project" value="TreeGrafter"/>
</dbReference>
<dbReference type="PROSITE" id="PS50005">
    <property type="entry name" value="TPR"/>
    <property type="match status" value="3"/>
</dbReference>
<dbReference type="Proteomes" id="UP000018189">
    <property type="component" value="Unassembled WGS sequence"/>
</dbReference>
<dbReference type="Pfam" id="PF07719">
    <property type="entry name" value="TPR_2"/>
    <property type="match status" value="1"/>
</dbReference>
<evidence type="ECO:0000256" key="5">
    <source>
        <dbReference type="ARBA" id="ARBA00022803"/>
    </source>
</evidence>
<dbReference type="PROSITE" id="PS50011">
    <property type="entry name" value="PROTEIN_KINASE_DOM"/>
    <property type="match status" value="1"/>
</dbReference>
<dbReference type="SMART" id="SM00028">
    <property type="entry name" value="TPR"/>
    <property type="match status" value="5"/>
</dbReference>